<dbReference type="PANTHER" id="PTHR11699">
    <property type="entry name" value="ALDEHYDE DEHYDROGENASE-RELATED"/>
    <property type="match status" value="1"/>
</dbReference>
<dbReference type="SUPFAM" id="SSF53720">
    <property type="entry name" value="ALDH-like"/>
    <property type="match status" value="1"/>
</dbReference>
<accession>A0A1G7D6K3</accession>
<organism evidence="4 5">
    <name type="scientific">Rhodobacter capsulatus</name>
    <name type="common">Rhodopseudomonas capsulata</name>
    <dbReference type="NCBI Taxonomy" id="1061"/>
    <lineage>
        <taxon>Bacteria</taxon>
        <taxon>Pseudomonadati</taxon>
        <taxon>Pseudomonadota</taxon>
        <taxon>Alphaproteobacteria</taxon>
        <taxon>Rhodobacterales</taxon>
        <taxon>Rhodobacter group</taxon>
        <taxon>Rhodobacter</taxon>
    </lineage>
</organism>
<dbReference type="Proteomes" id="UP000183812">
    <property type="component" value="Unassembled WGS sequence"/>
</dbReference>
<dbReference type="Gene3D" id="3.40.309.10">
    <property type="entry name" value="Aldehyde Dehydrogenase, Chain A, domain 2"/>
    <property type="match status" value="1"/>
</dbReference>
<dbReference type="RefSeq" id="WP_074552653.1">
    <property type="nucleotide sequence ID" value="NZ_CP119563.1"/>
</dbReference>
<evidence type="ECO:0000313" key="4">
    <source>
        <dbReference type="EMBL" id="SDE46576.1"/>
    </source>
</evidence>
<dbReference type="InterPro" id="IPR012408">
    <property type="entry name" value="Acetald_propionald_DH-rel"/>
</dbReference>
<dbReference type="NCBIfam" id="NF011927">
    <property type="entry name" value="PRK15398.1"/>
    <property type="match status" value="1"/>
</dbReference>
<feature type="domain" description="Aldehyde dehydrogenase" evidence="3">
    <location>
        <begin position="101"/>
        <end position="361"/>
    </location>
</feature>
<dbReference type="Gene3D" id="3.40.605.10">
    <property type="entry name" value="Aldehyde Dehydrogenase, Chain A, domain 1"/>
    <property type="match status" value="1"/>
</dbReference>
<evidence type="ECO:0000256" key="1">
    <source>
        <dbReference type="ARBA" id="ARBA00023002"/>
    </source>
</evidence>
<dbReference type="InterPro" id="IPR015590">
    <property type="entry name" value="Aldehyde_DH_dom"/>
</dbReference>
<dbReference type="OrthoDB" id="9815791at2"/>
<keyword evidence="2" id="KW-0520">NAD</keyword>
<evidence type="ECO:0000259" key="3">
    <source>
        <dbReference type="Pfam" id="PF00171"/>
    </source>
</evidence>
<dbReference type="EMBL" id="FNAY01000001">
    <property type="protein sequence ID" value="SDE46576.1"/>
    <property type="molecule type" value="Genomic_DNA"/>
</dbReference>
<evidence type="ECO:0000256" key="2">
    <source>
        <dbReference type="ARBA" id="ARBA00023027"/>
    </source>
</evidence>
<name>A0A1G7D6K3_RHOCA</name>
<dbReference type="AlphaFoldDB" id="A0A1G7D6K3"/>
<dbReference type="GO" id="GO:0008774">
    <property type="term" value="F:acetaldehyde dehydrogenase (acetylating) activity"/>
    <property type="evidence" value="ECO:0007669"/>
    <property type="project" value="InterPro"/>
</dbReference>
<sequence>MKDSDIEDAVARVLSGYTAPKSLETTVAKALTDLAKPGTQGCVWEAPKPADPIDDIIGGILTRELGEKNCSCCKAGSCTAPANCLSIPDDQAETLGDGIFATMDAAVEAAAEAQRQYLFCTMSARKRFIDGIREVFLNPALLDRISRLAVEQTGMGNVAHKIIKNRLAAEKTPGIEDLTTEAQSGDDGLTLVELSAYGVIGAITPTTNPTETIICNAIGMLAAGNAVVFSPHPRARGVSLLAIKLINRKLAALGAPPNLVVTVQAPSIENTTAMMAHPKVRMLVATGGPAIVKTVLSSGKKAIGAGAGNPPVVVDETADIPKAAQDIVNGCSFDNNMPCVAEKELIAVAEIADFLTAELVRNGAHRLTDPAQITALEKLVLTDKGGPQTGCVGKSALWLLDKIGIAAAPETRIILIETGRDHPFVQEELMMPILPLVRVGCVDEAIDLAVELEHGNRHTAIMHSTNVRKLTKMAKLIQTTIFVKNGPSYAGLGVGGEGYATFTIAGPTGEGLTSPRSFARRRKCVMVEALNVR</sequence>
<dbReference type="Pfam" id="PF00171">
    <property type="entry name" value="Aldedh"/>
    <property type="match status" value="1"/>
</dbReference>
<reference evidence="4 5" key="1">
    <citation type="submission" date="2016-10" db="EMBL/GenBank/DDBJ databases">
        <authorList>
            <person name="de Groot N.N."/>
        </authorList>
    </citation>
    <scope>NUCLEOTIDE SEQUENCE [LARGE SCALE GENOMIC DNA]</scope>
    <source>
        <strain evidence="5">DSM 938 / 37b4</strain>
    </source>
</reference>
<dbReference type="InterPro" id="IPR016162">
    <property type="entry name" value="Ald_DH_N"/>
</dbReference>
<dbReference type="InterPro" id="IPR016163">
    <property type="entry name" value="Ald_DH_C"/>
</dbReference>
<evidence type="ECO:0000313" key="5">
    <source>
        <dbReference type="Proteomes" id="UP000183812"/>
    </source>
</evidence>
<gene>
    <name evidence="4" type="ORF">SAMN04244550_00489</name>
</gene>
<keyword evidence="1" id="KW-0560">Oxidoreductase</keyword>
<proteinExistence type="predicted"/>
<dbReference type="CDD" id="cd07121">
    <property type="entry name" value="ALDH_EutE"/>
    <property type="match status" value="1"/>
</dbReference>
<dbReference type="InterPro" id="IPR016161">
    <property type="entry name" value="Ald_DH/histidinol_DH"/>
</dbReference>
<protein>
    <submittedName>
        <fullName evidence="4">Propionaldehyde dehydrogenase</fullName>
    </submittedName>
</protein>